<dbReference type="InterPro" id="IPR029442">
    <property type="entry name" value="GyrI-like"/>
</dbReference>
<dbReference type="SMART" id="SM00422">
    <property type="entry name" value="HTH_MERR"/>
    <property type="match status" value="1"/>
</dbReference>
<sequence length="272" mass="31261">MLTIGQMARICNISTKTLHHYEAIGLFMPAEIGQENQYRYYQPGQIDLLRKIVFFRSLGLGLEVIRELRESGAMADAAKINAILLEHVETLREEISTRQQLLNQVEARMQQFTIKGEIKMNFTIKTVEQFSVVGMEHNSQTSSESIPQMWQRFILRENEIQAKINPSFSYGICYGMEGEAIVYVAGFQSNHEPLPDGMVRVIIPTQKYAVFTHKGPLFEPGHDITDTFAEIHQTWPQYQLTRAAGVDFEFYDERFLGVDNELSEVDIYIPIE</sequence>
<dbReference type="PANTHER" id="PTHR36444">
    <property type="entry name" value="TRANSCRIPTIONAL REGULATOR PROTEIN YOBU-RELATED"/>
    <property type="match status" value="1"/>
</dbReference>
<keyword evidence="3" id="KW-1185">Reference proteome</keyword>
<dbReference type="InterPro" id="IPR009061">
    <property type="entry name" value="DNA-bd_dom_put_sf"/>
</dbReference>
<dbReference type="RefSeq" id="WP_155699144.1">
    <property type="nucleotide sequence ID" value="NZ_CP034235.1"/>
</dbReference>
<reference evidence="3" key="1">
    <citation type="submission" date="2018-11" db="EMBL/GenBank/DDBJ databases">
        <title>Complete genome sequence of Paenibacillus sp. ML311-T8.</title>
        <authorList>
            <person name="Nam Y.-D."/>
            <person name="Kang J."/>
            <person name="Chung W.-H."/>
            <person name="Park Y.S."/>
        </authorList>
    </citation>
    <scope>NUCLEOTIDE SEQUENCE [LARGE SCALE GENOMIC DNA]</scope>
    <source>
        <strain evidence="3">ML311-T8</strain>
    </source>
</reference>
<name>A0A6B8RF13_9BACL</name>
<dbReference type="InterPro" id="IPR011256">
    <property type="entry name" value="Reg_factor_effector_dom_sf"/>
</dbReference>
<dbReference type="PANTHER" id="PTHR36444:SF2">
    <property type="entry name" value="TRANSCRIPTIONAL REGULATOR PROTEIN YOBU-RELATED"/>
    <property type="match status" value="1"/>
</dbReference>
<dbReference type="EMBL" id="CP034235">
    <property type="protein sequence ID" value="QGQ94145.1"/>
    <property type="molecule type" value="Genomic_DNA"/>
</dbReference>
<dbReference type="PROSITE" id="PS00552">
    <property type="entry name" value="HTH_MERR_1"/>
    <property type="match status" value="1"/>
</dbReference>
<dbReference type="GO" id="GO:0006355">
    <property type="term" value="P:regulation of DNA-templated transcription"/>
    <property type="evidence" value="ECO:0007669"/>
    <property type="project" value="InterPro"/>
</dbReference>
<dbReference type="OrthoDB" id="9773308at2"/>
<dbReference type="Proteomes" id="UP000426246">
    <property type="component" value="Chromosome"/>
</dbReference>
<organism evidence="2 3">
    <name type="scientific">Paenibacillus psychroresistens</name>
    <dbReference type="NCBI Taxonomy" id="1778678"/>
    <lineage>
        <taxon>Bacteria</taxon>
        <taxon>Bacillati</taxon>
        <taxon>Bacillota</taxon>
        <taxon>Bacilli</taxon>
        <taxon>Bacillales</taxon>
        <taxon>Paenibacillaceae</taxon>
        <taxon>Paenibacillus</taxon>
    </lineage>
</organism>
<dbReference type="Gene3D" id="3.20.80.10">
    <property type="entry name" value="Regulatory factor, effector binding domain"/>
    <property type="match status" value="1"/>
</dbReference>
<dbReference type="SUPFAM" id="SSF46955">
    <property type="entry name" value="Putative DNA-binding domain"/>
    <property type="match status" value="1"/>
</dbReference>
<dbReference type="SMART" id="SM00871">
    <property type="entry name" value="AraC_E_bind"/>
    <property type="match status" value="1"/>
</dbReference>
<protein>
    <submittedName>
        <fullName evidence="2">MerR family transcriptional regulator</fullName>
    </submittedName>
</protein>
<dbReference type="AlphaFoldDB" id="A0A6B8RF13"/>
<dbReference type="InterPro" id="IPR010499">
    <property type="entry name" value="AraC_E-bd"/>
</dbReference>
<gene>
    <name evidence="2" type="ORF">EHS13_04100</name>
</gene>
<feature type="domain" description="HTH merR-type" evidence="1">
    <location>
        <begin position="1"/>
        <end position="71"/>
    </location>
</feature>
<evidence type="ECO:0000313" key="2">
    <source>
        <dbReference type="EMBL" id="QGQ94145.1"/>
    </source>
</evidence>
<dbReference type="InterPro" id="IPR053182">
    <property type="entry name" value="YobU-like_regulator"/>
</dbReference>
<dbReference type="Pfam" id="PF06445">
    <property type="entry name" value="GyrI-like"/>
    <property type="match status" value="1"/>
</dbReference>
<dbReference type="PROSITE" id="PS50937">
    <property type="entry name" value="HTH_MERR_2"/>
    <property type="match status" value="1"/>
</dbReference>
<dbReference type="SUPFAM" id="SSF55136">
    <property type="entry name" value="Probable bacterial effector-binding domain"/>
    <property type="match status" value="1"/>
</dbReference>
<dbReference type="InterPro" id="IPR000551">
    <property type="entry name" value="MerR-type_HTH_dom"/>
</dbReference>
<dbReference type="Gene3D" id="1.10.1660.10">
    <property type="match status" value="1"/>
</dbReference>
<dbReference type="CDD" id="cd01107">
    <property type="entry name" value="HTH_BmrR"/>
    <property type="match status" value="1"/>
</dbReference>
<dbReference type="GO" id="GO:0003677">
    <property type="term" value="F:DNA binding"/>
    <property type="evidence" value="ECO:0007669"/>
    <property type="project" value="InterPro"/>
</dbReference>
<dbReference type="Pfam" id="PF13411">
    <property type="entry name" value="MerR_1"/>
    <property type="match status" value="1"/>
</dbReference>
<evidence type="ECO:0000313" key="3">
    <source>
        <dbReference type="Proteomes" id="UP000426246"/>
    </source>
</evidence>
<evidence type="ECO:0000259" key="1">
    <source>
        <dbReference type="PROSITE" id="PS50937"/>
    </source>
</evidence>
<accession>A0A6B8RF13</accession>
<dbReference type="KEGG" id="ppsc:EHS13_04100"/>
<proteinExistence type="predicted"/>